<name>A0A091DUE3_FUKDA</name>
<evidence type="ECO:0000313" key="3">
    <source>
        <dbReference type="Proteomes" id="UP000028990"/>
    </source>
</evidence>
<dbReference type="EMBL" id="KN123186">
    <property type="protein sequence ID" value="KFO26431.1"/>
    <property type="molecule type" value="Genomic_DNA"/>
</dbReference>
<proteinExistence type="predicted"/>
<dbReference type="AlphaFoldDB" id="A0A091DUE3"/>
<accession>A0A091DUE3</accession>
<evidence type="ECO:0000256" key="1">
    <source>
        <dbReference type="SAM" id="MobiDB-lite"/>
    </source>
</evidence>
<dbReference type="Proteomes" id="UP000028990">
    <property type="component" value="Unassembled WGS sequence"/>
</dbReference>
<evidence type="ECO:0000313" key="2">
    <source>
        <dbReference type="EMBL" id="KFO26431.1"/>
    </source>
</evidence>
<organism evidence="2 3">
    <name type="scientific">Fukomys damarensis</name>
    <name type="common">Damaraland mole rat</name>
    <name type="synonym">Cryptomys damarensis</name>
    <dbReference type="NCBI Taxonomy" id="885580"/>
    <lineage>
        <taxon>Eukaryota</taxon>
        <taxon>Metazoa</taxon>
        <taxon>Chordata</taxon>
        <taxon>Craniata</taxon>
        <taxon>Vertebrata</taxon>
        <taxon>Euteleostomi</taxon>
        <taxon>Mammalia</taxon>
        <taxon>Eutheria</taxon>
        <taxon>Euarchontoglires</taxon>
        <taxon>Glires</taxon>
        <taxon>Rodentia</taxon>
        <taxon>Hystricomorpha</taxon>
        <taxon>Bathyergidae</taxon>
        <taxon>Fukomys</taxon>
    </lineage>
</organism>
<feature type="compositionally biased region" description="Low complexity" evidence="1">
    <location>
        <begin position="93"/>
        <end position="104"/>
    </location>
</feature>
<protein>
    <submittedName>
        <fullName evidence="2">Uncharacterized protein</fullName>
    </submittedName>
</protein>
<reference evidence="2 3" key="1">
    <citation type="submission" date="2013-11" db="EMBL/GenBank/DDBJ databases">
        <title>The Damaraland mole rat (Fukomys damarensis) genome and evolution of African mole rats.</title>
        <authorList>
            <person name="Gladyshev V.N."/>
            <person name="Fang X."/>
        </authorList>
    </citation>
    <scope>NUCLEOTIDE SEQUENCE [LARGE SCALE GENOMIC DNA]</scope>
    <source>
        <tissue evidence="2">Liver</tissue>
    </source>
</reference>
<gene>
    <name evidence="2" type="ORF">H920_12218</name>
</gene>
<sequence>MRAEVLRETKAVGGCVGTIIATVTDRGAFCSMSALVLRSSLFLTTRTVPRGQHERSLCFGDQNMGAREVKSLSVPGRQEETAGLRVGSGSQVPASRRGAGAAPACQRHRRLRGRFSELSRLRSRGAEASWDSVTNPGVLAFCFSCFPLQISP</sequence>
<keyword evidence="3" id="KW-1185">Reference proteome</keyword>
<feature type="region of interest" description="Disordered" evidence="1">
    <location>
        <begin position="72"/>
        <end position="104"/>
    </location>
</feature>